<dbReference type="Pfam" id="PF13412">
    <property type="entry name" value="HTH_24"/>
    <property type="match status" value="1"/>
</dbReference>
<dbReference type="Gene3D" id="3.30.70.920">
    <property type="match status" value="1"/>
</dbReference>
<keyword evidence="6" id="KW-1185">Reference proteome</keyword>
<dbReference type="PROSITE" id="PS50956">
    <property type="entry name" value="HTH_ASNC_2"/>
    <property type="match status" value="1"/>
</dbReference>
<organism evidence="5 6">
    <name type="scientific">Novosphingobium aerophilum</name>
    <dbReference type="NCBI Taxonomy" id="2839843"/>
    <lineage>
        <taxon>Bacteria</taxon>
        <taxon>Pseudomonadati</taxon>
        <taxon>Pseudomonadota</taxon>
        <taxon>Alphaproteobacteria</taxon>
        <taxon>Sphingomonadales</taxon>
        <taxon>Sphingomonadaceae</taxon>
        <taxon>Novosphingobium</taxon>
    </lineage>
</organism>
<evidence type="ECO:0000313" key="6">
    <source>
        <dbReference type="Proteomes" id="UP000520156"/>
    </source>
</evidence>
<keyword evidence="2" id="KW-0238">DNA-binding</keyword>
<comment type="caution">
    <text evidence="5">The sequence shown here is derived from an EMBL/GenBank/DDBJ whole genome shotgun (WGS) entry which is preliminary data.</text>
</comment>
<dbReference type="PANTHER" id="PTHR30154">
    <property type="entry name" value="LEUCINE-RESPONSIVE REGULATORY PROTEIN"/>
    <property type="match status" value="1"/>
</dbReference>
<evidence type="ECO:0000256" key="2">
    <source>
        <dbReference type="ARBA" id="ARBA00023125"/>
    </source>
</evidence>
<dbReference type="Proteomes" id="UP000520156">
    <property type="component" value="Unassembled WGS sequence"/>
</dbReference>
<dbReference type="InterPro" id="IPR019887">
    <property type="entry name" value="Tscrpt_reg_AsnC/Lrp_C"/>
</dbReference>
<dbReference type="InterPro" id="IPR036390">
    <property type="entry name" value="WH_DNA-bd_sf"/>
</dbReference>
<dbReference type="SMART" id="SM00344">
    <property type="entry name" value="HTH_ASNC"/>
    <property type="match status" value="1"/>
</dbReference>
<evidence type="ECO:0000259" key="4">
    <source>
        <dbReference type="PROSITE" id="PS50956"/>
    </source>
</evidence>
<accession>A0A7X1F4I6</accession>
<protein>
    <submittedName>
        <fullName evidence="5">Lrp/AsnC family transcriptional regulator</fullName>
    </submittedName>
</protein>
<dbReference type="PANTHER" id="PTHR30154:SF34">
    <property type="entry name" value="TRANSCRIPTIONAL REGULATOR AZLB"/>
    <property type="match status" value="1"/>
</dbReference>
<dbReference type="InterPro" id="IPR011008">
    <property type="entry name" value="Dimeric_a/b-barrel"/>
</dbReference>
<name>A0A7X1F4I6_9SPHN</name>
<feature type="domain" description="HTH asnC-type" evidence="4">
    <location>
        <begin position="1"/>
        <end position="62"/>
    </location>
</feature>
<dbReference type="RefSeq" id="WP_185681605.1">
    <property type="nucleotide sequence ID" value="NZ_JACLAU010000001.1"/>
</dbReference>
<dbReference type="SUPFAM" id="SSF46785">
    <property type="entry name" value="Winged helix' DNA-binding domain"/>
    <property type="match status" value="1"/>
</dbReference>
<keyword evidence="3" id="KW-0804">Transcription</keyword>
<proteinExistence type="predicted"/>
<dbReference type="PRINTS" id="PR00033">
    <property type="entry name" value="HTHASNC"/>
</dbReference>
<evidence type="ECO:0000256" key="1">
    <source>
        <dbReference type="ARBA" id="ARBA00023015"/>
    </source>
</evidence>
<evidence type="ECO:0000256" key="3">
    <source>
        <dbReference type="ARBA" id="ARBA00023163"/>
    </source>
</evidence>
<dbReference type="GO" id="GO:0043200">
    <property type="term" value="P:response to amino acid"/>
    <property type="evidence" value="ECO:0007669"/>
    <property type="project" value="TreeGrafter"/>
</dbReference>
<dbReference type="GO" id="GO:0043565">
    <property type="term" value="F:sequence-specific DNA binding"/>
    <property type="evidence" value="ECO:0007669"/>
    <property type="project" value="InterPro"/>
</dbReference>
<gene>
    <name evidence="5" type="ORF">H7F49_00525</name>
</gene>
<reference evidence="5 6" key="1">
    <citation type="submission" date="2020-08" db="EMBL/GenBank/DDBJ databases">
        <title>The genome sequence of Novosphingobium flavum 4Y4.</title>
        <authorList>
            <person name="Liu Y."/>
        </authorList>
    </citation>
    <scope>NUCLEOTIDE SEQUENCE [LARGE SCALE GENOMIC DNA]</scope>
    <source>
        <strain evidence="5 6">4Y4</strain>
    </source>
</reference>
<dbReference type="InterPro" id="IPR019888">
    <property type="entry name" value="Tscrpt_reg_AsnC-like"/>
</dbReference>
<dbReference type="GO" id="GO:0006355">
    <property type="term" value="P:regulation of DNA-templated transcription"/>
    <property type="evidence" value="ECO:0007669"/>
    <property type="project" value="UniProtKB-ARBA"/>
</dbReference>
<dbReference type="InterPro" id="IPR011991">
    <property type="entry name" value="ArsR-like_HTH"/>
</dbReference>
<evidence type="ECO:0000313" key="5">
    <source>
        <dbReference type="EMBL" id="MBC2650183.1"/>
    </source>
</evidence>
<dbReference type="AlphaFoldDB" id="A0A7X1F4I6"/>
<dbReference type="CDD" id="cd00090">
    <property type="entry name" value="HTH_ARSR"/>
    <property type="match status" value="1"/>
</dbReference>
<dbReference type="InterPro" id="IPR036388">
    <property type="entry name" value="WH-like_DNA-bd_sf"/>
</dbReference>
<sequence>MDRADRAILQILQRDSAQSIAEIAEKAGVSASACHRRIKALEQQGIISGYAARLDPRSLGLALEVFVDITLTSQSREAMDRFEAAVQRYDDILECHLMSGSADYLLRVAVPDLEQYDRIHRHCLAELPGVSSMQSSFSLRRIKRMDGYPIPRP</sequence>
<dbReference type="GO" id="GO:0005829">
    <property type="term" value="C:cytosol"/>
    <property type="evidence" value="ECO:0007669"/>
    <property type="project" value="TreeGrafter"/>
</dbReference>
<dbReference type="Pfam" id="PF01037">
    <property type="entry name" value="AsnC_trans_reg"/>
    <property type="match status" value="1"/>
</dbReference>
<dbReference type="Gene3D" id="1.10.10.10">
    <property type="entry name" value="Winged helix-like DNA-binding domain superfamily/Winged helix DNA-binding domain"/>
    <property type="match status" value="1"/>
</dbReference>
<dbReference type="InterPro" id="IPR000485">
    <property type="entry name" value="AsnC-type_HTH_dom"/>
</dbReference>
<dbReference type="SUPFAM" id="SSF54909">
    <property type="entry name" value="Dimeric alpha+beta barrel"/>
    <property type="match status" value="1"/>
</dbReference>
<dbReference type="EMBL" id="JACLAU010000001">
    <property type="protein sequence ID" value="MBC2650183.1"/>
    <property type="molecule type" value="Genomic_DNA"/>
</dbReference>
<keyword evidence="1" id="KW-0805">Transcription regulation</keyword>